<accession>A0A1J0VEM0</accession>
<feature type="domain" description="Thioredoxin" evidence="7">
    <location>
        <begin position="3"/>
        <end position="158"/>
    </location>
</feature>
<evidence type="ECO:0000256" key="2">
    <source>
        <dbReference type="ARBA" id="ARBA00022862"/>
    </source>
</evidence>
<dbReference type="GO" id="GO:0045454">
    <property type="term" value="P:cell redox homeostasis"/>
    <property type="evidence" value="ECO:0007669"/>
    <property type="project" value="TreeGrafter"/>
</dbReference>
<protein>
    <recommendedName>
        <fullName evidence="6">Glutathione-dependent peroxiredoxin</fullName>
        <ecNumber evidence="6">1.11.1.27</ecNumber>
    </recommendedName>
</protein>
<dbReference type="EC" id="1.11.1.27" evidence="6"/>
<dbReference type="InterPro" id="IPR013740">
    <property type="entry name" value="Redoxin"/>
</dbReference>
<dbReference type="RefSeq" id="WP_071942547.1">
    <property type="nucleotide sequence ID" value="NZ_CP018139.1"/>
</dbReference>
<evidence type="ECO:0000256" key="6">
    <source>
        <dbReference type="RuleBase" id="RU366011"/>
    </source>
</evidence>
<dbReference type="Gene3D" id="3.40.30.10">
    <property type="entry name" value="Glutaredoxin"/>
    <property type="match status" value="1"/>
</dbReference>
<dbReference type="Proteomes" id="UP000181985">
    <property type="component" value="Chromosome"/>
</dbReference>
<dbReference type="KEGG" id="hsi:BOX17_05510"/>
<sequence>MTIAKGDKIPDITLKTNGLKGPEDLSTGAFFAGRRVVLFAVPGAFTPGCSNTHMPGFVVNADKLLDKGVDAIACMAVNDAFVMDAWQKDQNAQAFTMLADGNAEFTRALGMEMDASGGGMGVRSKRFALIADDGVVEYLGIDEKGVDASSAETVLEHL</sequence>
<evidence type="ECO:0000256" key="3">
    <source>
        <dbReference type="ARBA" id="ARBA00023002"/>
    </source>
</evidence>
<dbReference type="PROSITE" id="PS51352">
    <property type="entry name" value="THIOREDOXIN_2"/>
    <property type="match status" value="1"/>
</dbReference>
<keyword evidence="4 6" id="KW-0676">Redox-active center</keyword>
<organism evidence="8 9">
    <name type="scientific">Halomonas aestuarii</name>
    <dbReference type="NCBI Taxonomy" id="1897729"/>
    <lineage>
        <taxon>Bacteria</taxon>
        <taxon>Pseudomonadati</taxon>
        <taxon>Pseudomonadota</taxon>
        <taxon>Gammaproteobacteria</taxon>
        <taxon>Oceanospirillales</taxon>
        <taxon>Halomonadaceae</taxon>
        <taxon>Halomonas</taxon>
    </lineage>
</organism>
<keyword evidence="9" id="KW-1185">Reference proteome</keyword>
<evidence type="ECO:0000313" key="9">
    <source>
        <dbReference type="Proteomes" id="UP000181985"/>
    </source>
</evidence>
<dbReference type="Pfam" id="PF08534">
    <property type="entry name" value="Redoxin"/>
    <property type="match status" value="1"/>
</dbReference>
<evidence type="ECO:0000256" key="4">
    <source>
        <dbReference type="ARBA" id="ARBA00023284"/>
    </source>
</evidence>
<dbReference type="GO" id="GO:0005737">
    <property type="term" value="C:cytoplasm"/>
    <property type="evidence" value="ECO:0007669"/>
    <property type="project" value="TreeGrafter"/>
</dbReference>
<dbReference type="InterPro" id="IPR036249">
    <property type="entry name" value="Thioredoxin-like_sf"/>
</dbReference>
<dbReference type="InterPro" id="IPR013766">
    <property type="entry name" value="Thioredoxin_domain"/>
</dbReference>
<feature type="active site" description="Cysteine sulfenic acid (-SOH) intermediate" evidence="5">
    <location>
        <position position="49"/>
    </location>
</feature>
<comment type="similarity">
    <text evidence="6">Belongs to the peroxiredoxin family. Prx5 subfamily.</text>
</comment>
<keyword evidence="1 6" id="KW-0575">Peroxidase</keyword>
<comment type="catalytic activity">
    <reaction evidence="6">
        <text>a hydroperoxide + 2 glutathione = an alcohol + glutathione disulfide + H2O</text>
        <dbReference type="Rhea" id="RHEA:62632"/>
        <dbReference type="ChEBI" id="CHEBI:15377"/>
        <dbReference type="ChEBI" id="CHEBI:30879"/>
        <dbReference type="ChEBI" id="CHEBI:35924"/>
        <dbReference type="ChEBI" id="CHEBI:57925"/>
        <dbReference type="ChEBI" id="CHEBI:58297"/>
        <dbReference type="EC" id="1.11.1.27"/>
    </reaction>
</comment>
<dbReference type="AlphaFoldDB" id="A0A1J0VEM0"/>
<dbReference type="PANTHER" id="PTHR10430:SF16">
    <property type="entry name" value="PEROXIREDOXIN-5, MITOCHONDRIAL"/>
    <property type="match status" value="1"/>
</dbReference>
<evidence type="ECO:0000256" key="1">
    <source>
        <dbReference type="ARBA" id="ARBA00022559"/>
    </source>
</evidence>
<keyword evidence="3 6" id="KW-0560">Oxidoreductase</keyword>
<comment type="function">
    <text evidence="6">Thiol-specific peroxidase that catalyzes the reduction of hydrogen peroxide and organic hydroperoxides to water and alcohols, respectively. Plays a role in cell protection against oxidative stress by detoxifying peroxides.</text>
</comment>
<proteinExistence type="inferred from homology"/>
<dbReference type="InterPro" id="IPR037944">
    <property type="entry name" value="PRX5-like"/>
</dbReference>
<dbReference type="GO" id="GO:0042744">
    <property type="term" value="P:hydrogen peroxide catabolic process"/>
    <property type="evidence" value="ECO:0007669"/>
    <property type="project" value="TreeGrafter"/>
</dbReference>
<dbReference type="CDD" id="cd03013">
    <property type="entry name" value="PRX5_like"/>
    <property type="match status" value="1"/>
</dbReference>
<evidence type="ECO:0000313" key="8">
    <source>
        <dbReference type="EMBL" id="APE30461.1"/>
    </source>
</evidence>
<dbReference type="FunFam" id="3.40.30.10:FF:000020">
    <property type="entry name" value="Peroxiredoxin"/>
    <property type="match status" value="1"/>
</dbReference>
<dbReference type="SUPFAM" id="SSF52833">
    <property type="entry name" value="Thioredoxin-like"/>
    <property type="match status" value="1"/>
</dbReference>
<dbReference type="GO" id="GO:0008379">
    <property type="term" value="F:thioredoxin peroxidase activity"/>
    <property type="evidence" value="ECO:0007669"/>
    <property type="project" value="InterPro"/>
</dbReference>
<reference evidence="9" key="1">
    <citation type="submission" date="2016-11" db="EMBL/GenBank/DDBJ databases">
        <title>Halolamina sediminis sp. nov., an extremely halophilic archaeon isolated from solar salt.</title>
        <authorList>
            <person name="Koh H.-W."/>
            <person name="Rani S."/>
            <person name="Park S.-J."/>
        </authorList>
    </citation>
    <scope>NUCLEOTIDE SEQUENCE [LARGE SCALE GENOMIC DNA]</scope>
    <source>
        <strain evidence="9">Hb3</strain>
    </source>
</reference>
<dbReference type="EMBL" id="CP018139">
    <property type="protein sequence ID" value="APE30461.1"/>
    <property type="molecule type" value="Genomic_DNA"/>
</dbReference>
<keyword evidence="2 6" id="KW-0049">Antioxidant</keyword>
<gene>
    <name evidence="8" type="ORF">BOX17_05510</name>
</gene>
<name>A0A1J0VEM0_9GAMM</name>
<evidence type="ECO:0000256" key="5">
    <source>
        <dbReference type="PIRSR" id="PIRSR637944-1"/>
    </source>
</evidence>
<dbReference type="PANTHER" id="PTHR10430">
    <property type="entry name" value="PEROXIREDOXIN"/>
    <property type="match status" value="1"/>
</dbReference>
<dbReference type="GO" id="GO:0034599">
    <property type="term" value="P:cellular response to oxidative stress"/>
    <property type="evidence" value="ECO:0007669"/>
    <property type="project" value="InterPro"/>
</dbReference>
<evidence type="ECO:0000259" key="7">
    <source>
        <dbReference type="PROSITE" id="PS51352"/>
    </source>
</evidence>
<dbReference type="OrthoDB" id="9800621at2"/>